<keyword evidence="1" id="KW-1133">Transmembrane helix</keyword>
<proteinExistence type="predicted"/>
<feature type="transmembrane region" description="Helical" evidence="1">
    <location>
        <begin position="7"/>
        <end position="29"/>
    </location>
</feature>
<sequence length="107" mass="12342">MNQKRSFYISIPEFALGLFILTCLTSFLFPGLNQALYEGGTEANIIFPDFTPYNPTNDWPRWKQMVFIPFSGLIVAIAGALCLDIFRSLLPEKLKRYLSWKIPKFDD</sequence>
<evidence type="ECO:0000313" key="3">
    <source>
        <dbReference type="Proteomes" id="UP000315647"/>
    </source>
</evidence>
<dbReference type="EMBL" id="CP037421">
    <property type="protein sequence ID" value="QDT25494.1"/>
    <property type="molecule type" value="Genomic_DNA"/>
</dbReference>
<keyword evidence="1" id="KW-0812">Transmembrane</keyword>
<protein>
    <submittedName>
        <fullName evidence="2">Uncharacterized protein</fullName>
    </submittedName>
</protein>
<accession>A0A517Q1I2</accession>
<gene>
    <name evidence="2" type="ORF">Enr10x_07900</name>
</gene>
<name>A0A517Q1I2_9PLAN</name>
<organism evidence="2 3">
    <name type="scientific">Gimesia panareensis</name>
    <dbReference type="NCBI Taxonomy" id="2527978"/>
    <lineage>
        <taxon>Bacteria</taxon>
        <taxon>Pseudomonadati</taxon>
        <taxon>Planctomycetota</taxon>
        <taxon>Planctomycetia</taxon>
        <taxon>Planctomycetales</taxon>
        <taxon>Planctomycetaceae</taxon>
        <taxon>Gimesia</taxon>
    </lineage>
</organism>
<dbReference type="RefSeq" id="WP_145448185.1">
    <property type="nucleotide sequence ID" value="NZ_CP037421.1"/>
</dbReference>
<dbReference type="Proteomes" id="UP000315647">
    <property type="component" value="Chromosome"/>
</dbReference>
<dbReference type="AlphaFoldDB" id="A0A517Q1I2"/>
<feature type="transmembrane region" description="Helical" evidence="1">
    <location>
        <begin position="66"/>
        <end position="86"/>
    </location>
</feature>
<evidence type="ECO:0000256" key="1">
    <source>
        <dbReference type="SAM" id="Phobius"/>
    </source>
</evidence>
<keyword evidence="3" id="KW-1185">Reference proteome</keyword>
<evidence type="ECO:0000313" key="2">
    <source>
        <dbReference type="EMBL" id="QDT25494.1"/>
    </source>
</evidence>
<reference evidence="2 3" key="1">
    <citation type="submission" date="2019-03" db="EMBL/GenBank/DDBJ databases">
        <title>Deep-cultivation of Planctomycetes and their phenomic and genomic characterization uncovers novel biology.</title>
        <authorList>
            <person name="Wiegand S."/>
            <person name="Jogler M."/>
            <person name="Boedeker C."/>
            <person name="Pinto D."/>
            <person name="Vollmers J."/>
            <person name="Rivas-Marin E."/>
            <person name="Kohn T."/>
            <person name="Peeters S.H."/>
            <person name="Heuer A."/>
            <person name="Rast P."/>
            <person name="Oberbeckmann S."/>
            <person name="Bunk B."/>
            <person name="Jeske O."/>
            <person name="Meyerdierks A."/>
            <person name="Storesund J.E."/>
            <person name="Kallscheuer N."/>
            <person name="Luecker S."/>
            <person name="Lage O.M."/>
            <person name="Pohl T."/>
            <person name="Merkel B.J."/>
            <person name="Hornburger P."/>
            <person name="Mueller R.-W."/>
            <person name="Bruemmer F."/>
            <person name="Labrenz M."/>
            <person name="Spormann A.M."/>
            <person name="Op den Camp H."/>
            <person name="Overmann J."/>
            <person name="Amann R."/>
            <person name="Jetten M.S.M."/>
            <person name="Mascher T."/>
            <person name="Medema M.H."/>
            <person name="Devos D.P."/>
            <person name="Kaster A.-K."/>
            <person name="Ovreas L."/>
            <person name="Rohde M."/>
            <person name="Galperin M.Y."/>
            <person name="Jogler C."/>
        </authorList>
    </citation>
    <scope>NUCLEOTIDE SEQUENCE [LARGE SCALE GENOMIC DNA]</scope>
    <source>
        <strain evidence="2 3">Enr10</strain>
    </source>
</reference>
<keyword evidence="1" id="KW-0472">Membrane</keyword>